<organism evidence="5 6">
    <name type="scientific">Actinokineospora spheciospongiae</name>
    <dbReference type="NCBI Taxonomy" id="909613"/>
    <lineage>
        <taxon>Bacteria</taxon>
        <taxon>Bacillati</taxon>
        <taxon>Actinomycetota</taxon>
        <taxon>Actinomycetes</taxon>
        <taxon>Pseudonocardiales</taxon>
        <taxon>Pseudonocardiaceae</taxon>
        <taxon>Actinokineospora</taxon>
    </lineage>
</organism>
<evidence type="ECO:0000313" key="6">
    <source>
        <dbReference type="Proteomes" id="UP000019277"/>
    </source>
</evidence>
<comment type="caution">
    <text evidence="5">The sequence shown here is derived from an EMBL/GenBank/DDBJ whole genome shotgun (WGS) entry which is preliminary data.</text>
</comment>
<dbReference type="RefSeq" id="WP_035278302.1">
    <property type="nucleotide sequence ID" value="NZ_AYXG01000020.1"/>
</dbReference>
<dbReference type="InterPro" id="IPR036926">
    <property type="entry name" value="Thymidate_synth/dCMP_Mease_sf"/>
</dbReference>
<dbReference type="EMBL" id="AYXG01000020">
    <property type="protein sequence ID" value="EWC64163.1"/>
    <property type="molecule type" value="Genomic_DNA"/>
</dbReference>
<feature type="domain" description="DUF4346" evidence="4">
    <location>
        <begin position="434"/>
        <end position="507"/>
    </location>
</feature>
<proteinExistence type="predicted"/>
<dbReference type="eggNOG" id="COG0207">
    <property type="taxonomic scope" value="Bacteria"/>
</dbReference>
<name>W7IUY7_9PSEU</name>
<dbReference type="Pfam" id="PF14251">
    <property type="entry name" value="PterinBD-DUF4346"/>
    <property type="match status" value="1"/>
</dbReference>
<gene>
    <name evidence="5" type="ORF">UO65_0489</name>
</gene>
<evidence type="ECO:0000259" key="3">
    <source>
        <dbReference type="Pfam" id="PF00303"/>
    </source>
</evidence>
<dbReference type="OrthoDB" id="9774633at2"/>
<dbReference type="SUPFAM" id="SSF55831">
    <property type="entry name" value="Thymidylate synthase/dCMP hydroxymethylase"/>
    <property type="match status" value="1"/>
</dbReference>
<dbReference type="Proteomes" id="UP000019277">
    <property type="component" value="Unassembled WGS sequence"/>
</dbReference>
<dbReference type="AlphaFoldDB" id="W7IUY7"/>
<dbReference type="STRING" id="909613.UO65_0489"/>
<keyword evidence="6" id="KW-1185">Reference proteome</keyword>
<reference evidence="5 6" key="1">
    <citation type="journal article" date="2014" name="Genome Announc.">
        <title>Draft Genome Sequence of the Antitrypanosomally Active Sponge-Associated Bacterium Actinokineospora sp. Strain EG49.</title>
        <authorList>
            <person name="Harjes J."/>
            <person name="Ryu T."/>
            <person name="Abdelmohsen U.R."/>
            <person name="Moitinho-Silva L."/>
            <person name="Horn H."/>
            <person name="Ravasi T."/>
            <person name="Hentschel U."/>
        </authorList>
    </citation>
    <scope>NUCLEOTIDE SEQUENCE [LARGE SCALE GENOMIC DNA]</scope>
    <source>
        <strain evidence="5 6">EG49</strain>
    </source>
</reference>
<protein>
    <submittedName>
        <fullName evidence="5">Thymidylate synthase</fullName>
        <ecNumber evidence="5">2.1.1.45</ecNumber>
    </submittedName>
</protein>
<dbReference type="Pfam" id="PF00303">
    <property type="entry name" value="Thymidylat_synt"/>
    <property type="match status" value="1"/>
</dbReference>
<accession>W7IUY7</accession>
<dbReference type="EC" id="2.1.1.45" evidence="5"/>
<dbReference type="InterPro" id="IPR025595">
    <property type="entry name" value="PterinBD-DUF4346"/>
</dbReference>
<feature type="region of interest" description="Disordered" evidence="2">
    <location>
        <begin position="503"/>
        <end position="522"/>
    </location>
</feature>
<evidence type="ECO:0000313" key="5">
    <source>
        <dbReference type="EMBL" id="EWC64163.1"/>
    </source>
</evidence>
<feature type="domain" description="Thymidylate synthase/dCMP hydroxymethylase" evidence="3">
    <location>
        <begin position="276"/>
        <end position="393"/>
    </location>
</feature>
<dbReference type="GO" id="GO:0032259">
    <property type="term" value="P:methylation"/>
    <property type="evidence" value="ECO:0007669"/>
    <property type="project" value="UniProtKB-KW"/>
</dbReference>
<evidence type="ECO:0000259" key="4">
    <source>
        <dbReference type="Pfam" id="PF14251"/>
    </source>
</evidence>
<keyword evidence="1 5" id="KW-0808">Transferase</keyword>
<evidence type="ECO:0000256" key="1">
    <source>
        <dbReference type="ARBA" id="ARBA00022679"/>
    </source>
</evidence>
<sequence length="522" mass="58514">MTLTFKPLHHGDRIEMVNPAGDVGLITLWSPVPVARRRLAATVPGILDPAGSRVAVVANLYGDGMYAMFCNLLFNPQVRHLVAVGEDLGQPTCREIEAFLRDGLEDTTLLGRRLKRIRGENRLFPDIAEFDADRLRRTISFRNFGRLSGEQPTPGLADHLDSLPRAPQESLPERVRVDIPEFEADAYEYRPSQPAAHHVVRRGPLDCWEELVVRGIRFGVPVVLDNGPRLELLNAKAVITEPEHESDELLGRYGFRLDRMLAYQEAILDPELPDGISYTYGNRLRGHFGDDRGGQDTLEAVVDLLRDDPETRQAYISLWDTEADLPAAGAPRPGSRPCLTTIFFRRAAGKLTLTATYRSHNLLTAWLQNVYGLMAIQRHVADRVGVPVGPVTVISHSLGIDPRSPRYELGRGIAENWRTDEDLDRARDRHALRQDPNGYFVVDVDEDEDCLVVEHRYAGLLIKQYRSDRAAVIERAIIGDMGVSLVSHAFWLGRELATKEQALRERRKSRVSSAAPDGAARR</sequence>
<dbReference type="InterPro" id="IPR023451">
    <property type="entry name" value="Thymidate_synth/dCMP_Mease_dom"/>
</dbReference>
<keyword evidence="5" id="KW-0489">Methyltransferase</keyword>
<dbReference type="GO" id="GO:0004799">
    <property type="term" value="F:thymidylate synthase activity"/>
    <property type="evidence" value="ECO:0007669"/>
    <property type="project" value="UniProtKB-EC"/>
</dbReference>
<evidence type="ECO:0000256" key="2">
    <source>
        <dbReference type="SAM" id="MobiDB-lite"/>
    </source>
</evidence>
<dbReference type="Gene3D" id="3.30.572.10">
    <property type="entry name" value="Thymidylate synthase/dCMP hydroxymethylase domain"/>
    <property type="match status" value="1"/>
</dbReference>